<organism evidence="2 3">
    <name type="scientific">Chryseobacterium oleae</name>
    <dbReference type="NCBI Taxonomy" id="491207"/>
    <lineage>
        <taxon>Bacteria</taxon>
        <taxon>Pseudomonadati</taxon>
        <taxon>Bacteroidota</taxon>
        <taxon>Flavobacteriia</taxon>
        <taxon>Flavobacteriales</taxon>
        <taxon>Weeksellaceae</taxon>
        <taxon>Chryseobacterium group</taxon>
        <taxon>Chryseobacterium</taxon>
    </lineage>
</organism>
<evidence type="ECO:0000313" key="2">
    <source>
        <dbReference type="EMBL" id="SFN94721.1"/>
    </source>
</evidence>
<dbReference type="RefSeq" id="WP_090027777.1">
    <property type="nucleotide sequence ID" value="NZ_FOVD01000012.1"/>
</dbReference>
<dbReference type="Proteomes" id="UP000198769">
    <property type="component" value="Unassembled WGS sequence"/>
</dbReference>
<keyword evidence="1" id="KW-0812">Transmembrane</keyword>
<protein>
    <submittedName>
        <fullName evidence="2">Uncharacterized protein</fullName>
    </submittedName>
</protein>
<name>A0A1I5D7A4_CHROL</name>
<feature type="transmembrane region" description="Helical" evidence="1">
    <location>
        <begin position="20"/>
        <end position="40"/>
    </location>
</feature>
<keyword evidence="1" id="KW-1133">Transmembrane helix</keyword>
<sequence length="151" mass="17487">MGTYNISTTVSYTERLNNKIAFLKTISVVLLAIPFMMSCTPDVAKKAAQKTEPLCWKDIRIGELPPQGAYDGIDSLVKKWNLCYERIETGCEVTDSITRLQRQYDRSNAMYFKSLENKLGKNWKQQFDHELQITDSINWIKINKEIDSLNR</sequence>
<proteinExistence type="predicted"/>
<evidence type="ECO:0000313" key="3">
    <source>
        <dbReference type="Proteomes" id="UP000198769"/>
    </source>
</evidence>
<keyword evidence="1" id="KW-0472">Membrane</keyword>
<keyword evidence="3" id="KW-1185">Reference proteome</keyword>
<dbReference type="AlphaFoldDB" id="A0A1I5D7A4"/>
<gene>
    <name evidence="2" type="ORF">SAMN05421594_4829</name>
</gene>
<reference evidence="3" key="1">
    <citation type="submission" date="2016-10" db="EMBL/GenBank/DDBJ databases">
        <authorList>
            <person name="Varghese N."/>
            <person name="Submissions S."/>
        </authorList>
    </citation>
    <scope>NUCLEOTIDE SEQUENCE [LARGE SCALE GENOMIC DNA]</scope>
    <source>
        <strain evidence="3">DSM 25575</strain>
    </source>
</reference>
<dbReference type="EMBL" id="FOVD01000012">
    <property type="protein sequence ID" value="SFN94721.1"/>
    <property type="molecule type" value="Genomic_DNA"/>
</dbReference>
<dbReference type="OrthoDB" id="1255922at2"/>
<accession>A0A1I5D7A4</accession>
<evidence type="ECO:0000256" key="1">
    <source>
        <dbReference type="SAM" id="Phobius"/>
    </source>
</evidence>